<dbReference type="AlphaFoldDB" id="A0A699R3V0"/>
<reference evidence="2" key="1">
    <citation type="journal article" date="2019" name="Sci. Rep.">
        <title>Draft genome of Tanacetum cinerariifolium, the natural source of mosquito coil.</title>
        <authorList>
            <person name="Yamashiro T."/>
            <person name="Shiraishi A."/>
            <person name="Satake H."/>
            <person name="Nakayama K."/>
        </authorList>
    </citation>
    <scope>NUCLEOTIDE SEQUENCE</scope>
</reference>
<name>A0A699R3V0_TANCI</name>
<accession>A0A699R3V0</accession>
<protein>
    <submittedName>
        <fullName evidence="2">Uncharacterized protein</fullName>
    </submittedName>
</protein>
<dbReference type="EMBL" id="BKCJ011082807">
    <property type="protein sequence ID" value="GFC82109.1"/>
    <property type="molecule type" value="Genomic_DNA"/>
</dbReference>
<feature type="compositionally biased region" description="Basic and acidic residues" evidence="1">
    <location>
        <begin position="91"/>
        <end position="100"/>
    </location>
</feature>
<organism evidence="2">
    <name type="scientific">Tanacetum cinerariifolium</name>
    <name type="common">Dalmatian daisy</name>
    <name type="synonym">Chrysanthemum cinerariifolium</name>
    <dbReference type="NCBI Taxonomy" id="118510"/>
    <lineage>
        <taxon>Eukaryota</taxon>
        <taxon>Viridiplantae</taxon>
        <taxon>Streptophyta</taxon>
        <taxon>Embryophyta</taxon>
        <taxon>Tracheophyta</taxon>
        <taxon>Spermatophyta</taxon>
        <taxon>Magnoliopsida</taxon>
        <taxon>eudicotyledons</taxon>
        <taxon>Gunneridae</taxon>
        <taxon>Pentapetalae</taxon>
        <taxon>asterids</taxon>
        <taxon>campanulids</taxon>
        <taxon>Asterales</taxon>
        <taxon>Asteraceae</taxon>
        <taxon>Asteroideae</taxon>
        <taxon>Anthemideae</taxon>
        <taxon>Anthemidinae</taxon>
        <taxon>Tanacetum</taxon>
    </lineage>
</organism>
<sequence length="226" mass="23407">MILGIQTTDPSPRPTFDFTAKLFSNMKLNWDGPHMPLLAPMLVVPAGGDAAGAAANEPTPDSPIPPSPPPSSATVSPITSSRPPSPSRHPSVLEDIREGGGDFTSSPQSNEAPQTPAATAAGGAEDSATLTALSLKLDRCLHRVTTLENNATTTEQEFDLAALHTLASPTLGDDSSAPAAGPATETTMPIHSTSTTRRRLRNPFTSFASAHMSKTIPTGVRVPVVA</sequence>
<proteinExistence type="predicted"/>
<feature type="region of interest" description="Disordered" evidence="1">
    <location>
        <begin position="50"/>
        <end position="125"/>
    </location>
</feature>
<feature type="region of interest" description="Disordered" evidence="1">
    <location>
        <begin position="172"/>
        <end position="197"/>
    </location>
</feature>
<feature type="non-terminal residue" evidence="2">
    <location>
        <position position="226"/>
    </location>
</feature>
<evidence type="ECO:0000313" key="2">
    <source>
        <dbReference type="EMBL" id="GFC82109.1"/>
    </source>
</evidence>
<feature type="compositionally biased region" description="Low complexity" evidence="1">
    <location>
        <begin position="50"/>
        <end position="59"/>
    </location>
</feature>
<evidence type="ECO:0000256" key="1">
    <source>
        <dbReference type="SAM" id="MobiDB-lite"/>
    </source>
</evidence>
<comment type="caution">
    <text evidence="2">The sequence shown here is derived from an EMBL/GenBank/DDBJ whole genome shotgun (WGS) entry which is preliminary data.</text>
</comment>
<feature type="compositionally biased region" description="Pro residues" evidence="1">
    <location>
        <begin position="60"/>
        <end position="71"/>
    </location>
</feature>
<feature type="compositionally biased region" description="Polar residues" evidence="1">
    <location>
        <begin position="184"/>
        <end position="195"/>
    </location>
</feature>
<feature type="compositionally biased region" description="Low complexity" evidence="1">
    <location>
        <begin position="72"/>
        <end position="82"/>
    </location>
</feature>
<feature type="compositionally biased region" description="Low complexity" evidence="1">
    <location>
        <begin position="111"/>
        <end position="125"/>
    </location>
</feature>
<gene>
    <name evidence="2" type="ORF">Tci_854079</name>
</gene>